<name>A0A220SX50_9EURY</name>
<accession>A0A220SX50</accession>
<keyword evidence="1" id="KW-0614">Plasmid</keyword>
<dbReference type="EMBL" id="KX906370">
    <property type="protein sequence ID" value="ASK38278.1"/>
    <property type="molecule type" value="Genomic_DNA"/>
</dbReference>
<protein>
    <submittedName>
        <fullName evidence="1">Uncharacterized protein</fullName>
    </submittedName>
</protein>
<reference evidence="1" key="1">
    <citation type="submission" date="2016-09" db="EMBL/GenBank/DDBJ databases">
        <title>A plasmid goes viral.</title>
        <authorList>
            <person name="Erdmann S."/>
            <person name="Tschitschko B."/>
            <person name="Cavicchioli R."/>
        </authorList>
    </citation>
    <scope>NUCLEOTIDE SEQUENCE</scope>
    <source>
        <strain evidence="1">HLS1</strain>
        <plasmid evidence="1">pR1SE2</plasmid>
    </source>
</reference>
<geneLocation type="plasmid" evidence="1">
    <name>pR1SE2</name>
</geneLocation>
<evidence type="ECO:0000313" key="1">
    <source>
        <dbReference type="EMBL" id="ASK38278.1"/>
    </source>
</evidence>
<dbReference type="AlphaFoldDB" id="A0A220SX50"/>
<organism evidence="1">
    <name type="scientific">Halorubrum lacusprofundi</name>
    <dbReference type="NCBI Taxonomy" id="2247"/>
    <lineage>
        <taxon>Archaea</taxon>
        <taxon>Methanobacteriati</taxon>
        <taxon>Methanobacteriota</taxon>
        <taxon>Stenosarchaea group</taxon>
        <taxon>Halobacteria</taxon>
        <taxon>Halobacteriales</taxon>
        <taxon>Haloferacaceae</taxon>
        <taxon>Halorubrum</taxon>
    </lineage>
</organism>
<proteinExistence type="predicted"/>
<sequence length="96" mass="10894">MIDLPDGIGERARLDIQWSELGMYSFHLNSSRESGLQAGRECDTILSDHYSVAGSESNSRCAWSSIPRHVRRTAFWCLSDSRTVPRLPRFDVLHVS</sequence>